<reference evidence="12 13" key="1">
    <citation type="journal article" date="2018" name="Mol. Biol. Evol.">
        <title>Broad Genomic Sampling Reveals a Smut Pathogenic Ancestry of the Fungal Clade Ustilaginomycotina.</title>
        <authorList>
            <person name="Kijpornyongpan T."/>
            <person name="Mondo S.J."/>
            <person name="Barry K."/>
            <person name="Sandor L."/>
            <person name="Lee J."/>
            <person name="Lipzen A."/>
            <person name="Pangilinan J."/>
            <person name="LaButti K."/>
            <person name="Hainaut M."/>
            <person name="Henrissat B."/>
            <person name="Grigoriev I.V."/>
            <person name="Spatafora J.W."/>
            <person name="Aime M.C."/>
        </authorList>
    </citation>
    <scope>NUCLEOTIDE SEQUENCE [LARGE SCALE GENOMIC DNA]</scope>
    <source>
        <strain evidence="12 13">MCA 3882</strain>
    </source>
</reference>
<dbReference type="InterPro" id="IPR000757">
    <property type="entry name" value="Beta-glucanase-like"/>
</dbReference>
<feature type="compositionally biased region" description="Polar residues" evidence="9">
    <location>
        <begin position="27"/>
        <end position="45"/>
    </location>
</feature>
<dbReference type="PANTHER" id="PTHR31361">
    <property type="entry name" value="BETA-GLUCAN SYNTHESIS-ASSOCIATED PROTEIN KRE6-RELATED"/>
    <property type="match status" value="1"/>
</dbReference>
<dbReference type="PANTHER" id="PTHR31361:SF1">
    <property type="entry name" value="BETA-GLUCAN SYNTHESIS-ASSOCIATED PROTEIN KRE6-RELATED"/>
    <property type="match status" value="1"/>
</dbReference>
<evidence type="ECO:0000256" key="8">
    <source>
        <dbReference type="ARBA" id="ARBA00023316"/>
    </source>
</evidence>
<dbReference type="Gene3D" id="2.60.120.200">
    <property type="match status" value="2"/>
</dbReference>
<protein>
    <submittedName>
        <fullName evidence="12">SKN1-domain-containing protein</fullName>
    </submittedName>
</protein>
<comment type="similarity">
    <text evidence="2">Belongs to the SKN1/KRE6 family.</text>
</comment>
<dbReference type="EMBL" id="KZ819602">
    <property type="protein sequence ID" value="PWN38585.1"/>
    <property type="molecule type" value="Genomic_DNA"/>
</dbReference>
<proteinExistence type="inferred from homology"/>
<evidence type="ECO:0000256" key="2">
    <source>
        <dbReference type="ARBA" id="ARBA00010962"/>
    </source>
</evidence>
<feature type="domain" description="GH16" evidence="11">
    <location>
        <begin position="172"/>
        <end position="561"/>
    </location>
</feature>
<dbReference type="InterPro" id="IPR013320">
    <property type="entry name" value="ConA-like_dom_sf"/>
</dbReference>
<keyword evidence="8" id="KW-0961">Cell wall biogenesis/degradation</keyword>
<evidence type="ECO:0000256" key="9">
    <source>
        <dbReference type="SAM" id="MobiDB-lite"/>
    </source>
</evidence>
<keyword evidence="13" id="KW-1185">Reference proteome</keyword>
<dbReference type="InParanoid" id="A0A316VSU5"/>
<evidence type="ECO:0000256" key="6">
    <source>
        <dbReference type="ARBA" id="ARBA00023136"/>
    </source>
</evidence>
<dbReference type="GO" id="GO:0005789">
    <property type="term" value="C:endoplasmic reticulum membrane"/>
    <property type="evidence" value="ECO:0007669"/>
    <property type="project" value="TreeGrafter"/>
</dbReference>
<keyword evidence="3 10" id="KW-0812">Transmembrane</keyword>
<dbReference type="GO" id="GO:0031505">
    <property type="term" value="P:fungal-type cell wall organization"/>
    <property type="evidence" value="ECO:0007669"/>
    <property type="project" value="TreeGrafter"/>
</dbReference>
<dbReference type="PROSITE" id="PS51762">
    <property type="entry name" value="GH16_2"/>
    <property type="match status" value="1"/>
</dbReference>
<evidence type="ECO:0000256" key="10">
    <source>
        <dbReference type="SAM" id="Phobius"/>
    </source>
</evidence>
<dbReference type="Pfam" id="PF03935">
    <property type="entry name" value="SKN1_KRE6_Sbg1"/>
    <property type="match status" value="1"/>
</dbReference>
<dbReference type="GO" id="GO:0005886">
    <property type="term" value="C:plasma membrane"/>
    <property type="evidence" value="ECO:0007669"/>
    <property type="project" value="TreeGrafter"/>
</dbReference>
<feature type="compositionally biased region" description="Polar residues" evidence="9">
    <location>
        <begin position="69"/>
        <end position="81"/>
    </location>
</feature>
<evidence type="ECO:0000256" key="3">
    <source>
        <dbReference type="ARBA" id="ARBA00022692"/>
    </source>
</evidence>
<dbReference type="STRING" id="1280837.A0A316VSU5"/>
<dbReference type="Proteomes" id="UP000245771">
    <property type="component" value="Unassembled WGS sequence"/>
</dbReference>
<evidence type="ECO:0000313" key="13">
    <source>
        <dbReference type="Proteomes" id="UP000245771"/>
    </source>
</evidence>
<keyword evidence="6 10" id="KW-0472">Membrane</keyword>
<dbReference type="RefSeq" id="XP_025358887.1">
    <property type="nucleotide sequence ID" value="XM_025500319.1"/>
</dbReference>
<organism evidence="12 13">
    <name type="scientific">Meira miltonrushii</name>
    <dbReference type="NCBI Taxonomy" id="1280837"/>
    <lineage>
        <taxon>Eukaryota</taxon>
        <taxon>Fungi</taxon>
        <taxon>Dikarya</taxon>
        <taxon>Basidiomycota</taxon>
        <taxon>Ustilaginomycotina</taxon>
        <taxon>Exobasidiomycetes</taxon>
        <taxon>Exobasidiales</taxon>
        <taxon>Brachybasidiaceae</taxon>
        <taxon>Meira</taxon>
    </lineage>
</organism>
<gene>
    <name evidence="12" type="ORF">FA14DRAFT_171225</name>
</gene>
<accession>A0A316VSU5</accession>
<comment type="subcellular location">
    <subcellularLocation>
        <location evidence="1">Membrane</location>
        <topology evidence="1">Single-pass type II membrane protein</topology>
    </subcellularLocation>
</comment>
<evidence type="ECO:0000256" key="5">
    <source>
        <dbReference type="ARBA" id="ARBA00022989"/>
    </source>
</evidence>
<keyword evidence="4" id="KW-0735">Signal-anchor</keyword>
<dbReference type="GO" id="GO:0006078">
    <property type="term" value="P:(1-&gt;6)-beta-D-glucan biosynthetic process"/>
    <property type="evidence" value="ECO:0007669"/>
    <property type="project" value="TreeGrafter"/>
</dbReference>
<evidence type="ECO:0000259" key="11">
    <source>
        <dbReference type="PROSITE" id="PS51762"/>
    </source>
</evidence>
<dbReference type="FunFam" id="2.60.120.200:FF:000135">
    <property type="entry name" value="Related to KRE6-glucan synthase subunit"/>
    <property type="match status" value="1"/>
</dbReference>
<evidence type="ECO:0000256" key="4">
    <source>
        <dbReference type="ARBA" id="ARBA00022968"/>
    </source>
</evidence>
<keyword evidence="5 10" id="KW-1133">Transmembrane helix</keyword>
<evidence type="ECO:0000256" key="1">
    <source>
        <dbReference type="ARBA" id="ARBA00004606"/>
    </source>
</evidence>
<keyword evidence="7" id="KW-0325">Glycoprotein</keyword>
<sequence length="653" mass="71807">MSRYGAVSTQEDKAEVEAHSSIGRQLATISDNSSSESLRTPTQEASLMGERSRKPSAATDEAMPDSLPGSGSTTAFNTTNIPPIPSKPRHRPNSVSFVFGPHSSRCCLNLGTLIALIVGVLLMFMGYPMFYEFFIKRKEGNKGGFNLGGVNMTGQVPDLSQLVSVRNGLIDRDTPQNVYRIKNMGRNSDETWNLVFSDEFNTDGRSFYPGEDPFWEAVNLYAHGTADLEWYDPAAVTTKDGALLITASNMEINNLNYRSGQVTSWNQFCFTGGYLEAAVILPGDPDVSGWWPAIWTMGNLGRANYGATTEGTWPFSYDTCDRGTLINQTDPDGLGPPAAITSGNVPFNGIYKTKNLSWQPGQKLSACTCPDDDHPGPKHSDGSYVGRSAPELDLFEAQVNGGEGSLSLSCQYMPATEGYNLLNTTGTEYVLGHTNANDRVQLNSYQGSVLQMAASAVAKTNQQSYQNAGGTFSVWGVEYEPGPNGWARWYMDGQEAWTLYSSALGYDPLAGVSQRPMPDEPMYIIMNLAISHGFGAIDWDRITFPGTMQVDYVRVYQAKNKQNIGCDPPDRPTSDYINRHWEAYTNPNYTIWGGDRSHGGYGALWPRNRLYNGGDGCSEQPRNYPGRFRPNGYGQGPYTTVPYEYRGVGNNWQ</sequence>
<dbReference type="SUPFAM" id="SSF49899">
    <property type="entry name" value="Concanavalin A-like lectins/glucanases"/>
    <property type="match status" value="1"/>
</dbReference>
<dbReference type="GeneID" id="37022100"/>
<feature type="transmembrane region" description="Helical" evidence="10">
    <location>
        <begin position="110"/>
        <end position="130"/>
    </location>
</feature>
<dbReference type="AlphaFoldDB" id="A0A316VSU5"/>
<name>A0A316VSU5_9BASI</name>
<dbReference type="InterPro" id="IPR005629">
    <property type="entry name" value="Skn1/Kre6/Sbg1"/>
</dbReference>
<evidence type="ECO:0000313" key="12">
    <source>
        <dbReference type="EMBL" id="PWN38585.1"/>
    </source>
</evidence>
<dbReference type="GO" id="GO:0015926">
    <property type="term" value="F:glucosidase activity"/>
    <property type="evidence" value="ECO:0007669"/>
    <property type="project" value="TreeGrafter"/>
</dbReference>
<feature type="region of interest" description="Disordered" evidence="9">
    <location>
        <begin position="1"/>
        <end position="91"/>
    </location>
</feature>
<evidence type="ECO:0000256" key="7">
    <source>
        <dbReference type="ARBA" id="ARBA00023180"/>
    </source>
</evidence>
<dbReference type="OrthoDB" id="412647at2759"/>